<dbReference type="Gene3D" id="1.10.1740.10">
    <property type="match status" value="1"/>
</dbReference>
<dbReference type="AlphaFoldDB" id="R4S095"/>
<gene>
    <name evidence="1" type="primary">rpoD</name>
    <name evidence="1" type="ORF">SLY_0256</name>
</gene>
<dbReference type="GO" id="GO:0006352">
    <property type="term" value="P:DNA-templated transcription initiation"/>
    <property type="evidence" value="ECO:0007669"/>
    <property type="project" value="InterPro"/>
</dbReference>
<dbReference type="OrthoDB" id="9799825at2"/>
<keyword evidence="2" id="KW-1185">Reference proteome</keyword>
<name>R4S095_PHYAS</name>
<evidence type="ECO:0000313" key="2">
    <source>
        <dbReference type="Proteomes" id="UP000013941"/>
    </source>
</evidence>
<dbReference type="HOGENOM" id="CLU_110732_0_0_14"/>
<dbReference type="InterPro" id="IPR014284">
    <property type="entry name" value="RNA_pol_sigma-70_dom"/>
</dbReference>
<sequence>METNEIRKQELFQEFLKNKNNTEIRNQLVELDYPLIQKIASSFKHYPQMLQREALFQEGVLSLIKVIDRYDPTGRNGGEFIEYATKNIKSDIRDLIQSCHPSSMPRKENKIKKVDFEEWEEATQPKWDKILNPHQQWLKQVHHDIFLQILTKNLTDKQFDVINWSLGVSPKDVEDNDKVIHSNQEIAEELEKKYNKNFSLRQVEQIKTQAIAKLQKIFKKGENN</sequence>
<reference evidence="1 2" key="1">
    <citation type="journal article" date="2013" name="BMC Genomics">
        <title>Comparison of the complete genome sequence of two closely related isolates of 'Candidatus Phytoplasma australiense' reveals genome plasticity.</title>
        <authorList>
            <person name="Andersen M.T."/>
            <person name="Liefting L.W."/>
            <person name="Havukkala I."/>
            <person name="Beever R.E."/>
        </authorList>
    </citation>
    <scope>NUCLEOTIDE SEQUENCE [LARGE SCALE GENOMIC DNA]</scope>
    <source>
        <strain evidence="1 2">NZSb11</strain>
    </source>
</reference>
<dbReference type="GO" id="GO:0000428">
    <property type="term" value="C:DNA-directed RNA polymerase complex"/>
    <property type="evidence" value="ECO:0007669"/>
    <property type="project" value="UniProtKB-KW"/>
</dbReference>
<keyword evidence="1" id="KW-0240">DNA-directed RNA polymerase</keyword>
<evidence type="ECO:0000313" key="1">
    <source>
        <dbReference type="EMBL" id="AGL90178.1"/>
    </source>
</evidence>
<dbReference type="EMBL" id="CP002548">
    <property type="protein sequence ID" value="AGL90178.1"/>
    <property type="molecule type" value="Genomic_DNA"/>
</dbReference>
<dbReference type="SUPFAM" id="SSF88946">
    <property type="entry name" value="Sigma2 domain of RNA polymerase sigma factors"/>
    <property type="match status" value="1"/>
</dbReference>
<dbReference type="InterPro" id="IPR013325">
    <property type="entry name" value="RNA_pol_sigma_r2"/>
</dbReference>
<dbReference type="NCBIfam" id="TIGR02937">
    <property type="entry name" value="sigma70-ECF"/>
    <property type="match status" value="1"/>
</dbReference>
<dbReference type="PATRIC" id="fig|980422.3.peg.240"/>
<protein>
    <submittedName>
        <fullName evidence="1">DNA-Directed RNA Polymerase Sigma Subunit</fullName>
    </submittedName>
</protein>
<dbReference type="Proteomes" id="UP000013941">
    <property type="component" value="Chromosome"/>
</dbReference>
<proteinExistence type="predicted"/>
<organism evidence="1 2">
    <name type="scientific">Strawberry lethal yellows phytoplasma (CPA) str. NZSb11</name>
    <dbReference type="NCBI Taxonomy" id="980422"/>
    <lineage>
        <taxon>Bacteria</taxon>
        <taxon>Bacillati</taxon>
        <taxon>Mycoplasmatota</taxon>
        <taxon>Mollicutes</taxon>
        <taxon>Acholeplasmatales</taxon>
        <taxon>Acholeplasmataceae</taxon>
        <taxon>Candidatus Phytoplasma</taxon>
        <taxon>16SrXII (Stolbur group)</taxon>
    </lineage>
</organism>
<dbReference type="RefSeq" id="WP_015637798.1">
    <property type="nucleotide sequence ID" value="NC_021236.1"/>
</dbReference>
<dbReference type="KEGG" id="nzs:SLY_0256"/>
<keyword evidence="1" id="KW-0804">Transcription</keyword>
<accession>R4S095</accession>
<dbReference type="GO" id="GO:0003700">
    <property type="term" value="F:DNA-binding transcription factor activity"/>
    <property type="evidence" value="ECO:0007669"/>
    <property type="project" value="InterPro"/>
</dbReference>